<name>A0A4R9B0B1_9MICO</name>
<evidence type="ECO:0000256" key="9">
    <source>
        <dbReference type="ARBA" id="ARBA00037922"/>
    </source>
</evidence>
<sequence length="257" mass="26670">MTTTVAIIGATGKMGRLVSDLIDRTEGFEVVARLDSHSELSEMLGAQIAVDLTRPDVSRDVVDYATAHGLRVLVGTSGWSQDGIASLSRRLAGRDDTGVIIIPNFSIGSVLATAFAALAARFYDSIEIVEAHQPSKVDSPSGTAVRTAELIGRARADLGPVSAPHTDQRARGQQVSSVPVHSLRLSGLLARQDVFLGGNGETITISHNTLSPSAYESGILLALAAARTITGVTVGLDQIVDLGFDSAVAPANDSGAS</sequence>
<dbReference type="InterPro" id="IPR000846">
    <property type="entry name" value="DapB_N"/>
</dbReference>
<evidence type="ECO:0000259" key="15">
    <source>
        <dbReference type="Pfam" id="PF05173"/>
    </source>
</evidence>
<evidence type="ECO:0000256" key="4">
    <source>
        <dbReference type="ARBA" id="ARBA00022857"/>
    </source>
</evidence>
<keyword evidence="3" id="KW-0028">Amino-acid biosynthesis</keyword>
<accession>A0A4R9B0B1</accession>
<keyword evidence="17" id="KW-1185">Reference proteome</keyword>
<dbReference type="Pfam" id="PF01113">
    <property type="entry name" value="DapB_N"/>
    <property type="match status" value="1"/>
</dbReference>
<dbReference type="SUPFAM" id="SSF51735">
    <property type="entry name" value="NAD(P)-binding Rossmann-fold domains"/>
    <property type="match status" value="1"/>
</dbReference>
<dbReference type="PIRSF" id="PIRSF000161">
    <property type="entry name" value="DHPR"/>
    <property type="match status" value="1"/>
</dbReference>
<evidence type="ECO:0000313" key="16">
    <source>
        <dbReference type="EMBL" id="TFD73678.1"/>
    </source>
</evidence>
<dbReference type="Pfam" id="PF05173">
    <property type="entry name" value="DapB_C"/>
    <property type="match status" value="1"/>
</dbReference>
<keyword evidence="8" id="KW-0457">Lysine biosynthesis</keyword>
<dbReference type="SUPFAM" id="SSF55347">
    <property type="entry name" value="Glyceraldehyde-3-phosphate dehydrogenase-like, C-terminal domain"/>
    <property type="match status" value="1"/>
</dbReference>
<evidence type="ECO:0000256" key="7">
    <source>
        <dbReference type="ARBA" id="ARBA00023027"/>
    </source>
</evidence>
<dbReference type="InterPro" id="IPR023940">
    <property type="entry name" value="DHDPR_bac"/>
</dbReference>
<evidence type="ECO:0000256" key="5">
    <source>
        <dbReference type="ARBA" id="ARBA00022915"/>
    </source>
</evidence>
<comment type="pathway">
    <text evidence="9">Amino-acid biosynthesis; L-lysine biosynthesis via DAP pathway; (S)-tetrahydrodipicolinate from L-aspartate: step 4/4.</text>
</comment>
<reference evidence="16 17" key="1">
    <citation type="submission" date="2019-03" db="EMBL/GenBank/DDBJ databases">
        <title>Genomics of glacier-inhabiting Cryobacterium strains.</title>
        <authorList>
            <person name="Liu Q."/>
            <person name="Xin Y.-H."/>
        </authorList>
    </citation>
    <scope>NUCLEOTIDE SEQUENCE [LARGE SCALE GENOMIC DNA]</scope>
    <source>
        <strain evidence="16 17">Hz16</strain>
    </source>
</reference>
<dbReference type="Gene3D" id="3.40.50.720">
    <property type="entry name" value="NAD(P)-binding Rossmann-like Domain"/>
    <property type="match status" value="1"/>
</dbReference>
<evidence type="ECO:0000256" key="10">
    <source>
        <dbReference type="ARBA" id="ARBA00038983"/>
    </source>
</evidence>
<keyword evidence="5" id="KW-0220">Diaminopimelate biosynthesis</keyword>
<comment type="catalytic activity">
    <reaction evidence="11">
        <text>(S)-2,3,4,5-tetrahydrodipicolinate + NADP(+) + H2O = (2S,4S)-4-hydroxy-2,3,4,5-tetrahydrodipicolinate + NADPH + H(+)</text>
        <dbReference type="Rhea" id="RHEA:35331"/>
        <dbReference type="ChEBI" id="CHEBI:15377"/>
        <dbReference type="ChEBI" id="CHEBI:15378"/>
        <dbReference type="ChEBI" id="CHEBI:16845"/>
        <dbReference type="ChEBI" id="CHEBI:57783"/>
        <dbReference type="ChEBI" id="CHEBI:58349"/>
        <dbReference type="ChEBI" id="CHEBI:67139"/>
        <dbReference type="EC" id="1.17.1.8"/>
    </reaction>
</comment>
<comment type="similarity">
    <text evidence="1">Belongs to the DapB family.</text>
</comment>
<feature type="domain" description="Dihydrodipicolinate reductase N-terminal" evidence="14">
    <location>
        <begin position="4"/>
        <end position="105"/>
    </location>
</feature>
<evidence type="ECO:0000256" key="3">
    <source>
        <dbReference type="ARBA" id="ARBA00022605"/>
    </source>
</evidence>
<feature type="domain" description="Dihydrodipicolinate reductase C-terminal" evidence="15">
    <location>
        <begin position="109"/>
        <end position="226"/>
    </location>
</feature>
<evidence type="ECO:0000256" key="12">
    <source>
        <dbReference type="ARBA" id="ARBA00049396"/>
    </source>
</evidence>
<dbReference type="PANTHER" id="PTHR20836">
    <property type="entry name" value="DIHYDRODIPICOLINATE REDUCTASE"/>
    <property type="match status" value="1"/>
</dbReference>
<keyword evidence="6 16" id="KW-0560">Oxidoreductase</keyword>
<keyword evidence="4" id="KW-0521">NADP</keyword>
<gene>
    <name evidence="16" type="ORF">E3T50_01750</name>
</gene>
<evidence type="ECO:0000259" key="14">
    <source>
        <dbReference type="Pfam" id="PF01113"/>
    </source>
</evidence>
<dbReference type="FunFam" id="3.30.360.10:FF:000009">
    <property type="entry name" value="4-hydroxy-tetrahydrodipicolinate reductase"/>
    <property type="match status" value="1"/>
</dbReference>
<dbReference type="RefSeq" id="WP_134550280.1">
    <property type="nucleotide sequence ID" value="NZ_SOHL01000003.1"/>
</dbReference>
<proteinExistence type="inferred from homology"/>
<dbReference type="Gene3D" id="3.30.360.10">
    <property type="entry name" value="Dihydrodipicolinate Reductase, domain 2"/>
    <property type="match status" value="1"/>
</dbReference>
<dbReference type="Proteomes" id="UP000297983">
    <property type="component" value="Unassembled WGS sequence"/>
</dbReference>
<evidence type="ECO:0000256" key="8">
    <source>
        <dbReference type="ARBA" id="ARBA00023154"/>
    </source>
</evidence>
<protein>
    <recommendedName>
        <fullName evidence="10 13">4-hydroxy-tetrahydrodipicolinate reductase</fullName>
        <ecNumber evidence="10 13">1.17.1.8</ecNumber>
    </recommendedName>
</protein>
<keyword evidence="7" id="KW-0520">NAD</keyword>
<evidence type="ECO:0000256" key="6">
    <source>
        <dbReference type="ARBA" id="ARBA00023002"/>
    </source>
</evidence>
<evidence type="ECO:0000313" key="17">
    <source>
        <dbReference type="Proteomes" id="UP000297983"/>
    </source>
</evidence>
<comment type="catalytic activity">
    <reaction evidence="12">
        <text>(S)-2,3,4,5-tetrahydrodipicolinate + NAD(+) + H2O = (2S,4S)-4-hydroxy-2,3,4,5-tetrahydrodipicolinate + NADH + H(+)</text>
        <dbReference type="Rhea" id="RHEA:35323"/>
        <dbReference type="ChEBI" id="CHEBI:15377"/>
        <dbReference type="ChEBI" id="CHEBI:15378"/>
        <dbReference type="ChEBI" id="CHEBI:16845"/>
        <dbReference type="ChEBI" id="CHEBI:57540"/>
        <dbReference type="ChEBI" id="CHEBI:57945"/>
        <dbReference type="ChEBI" id="CHEBI:67139"/>
        <dbReference type="EC" id="1.17.1.8"/>
    </reaction>
</comment>
<evidence type="ECO:0000256" key="11">
    <source>
        <dbReference type="ARBA" id="ARBA00049080"/>
    </source>
</evidence>
<dbReference type="GO" id="GO:0008839">
    <property type="term" value="F:4-hydroxy-tetrahydrodipicolinate reductase"/>
    <property type="evidence" value="ECO:0007669"/>
    <property type="project" value="UniProtKB-UniRule"/>
</dbReference>
<dbReference type="NCBIfam" id="TIGR00036">
    <property type="entry name" value="dapB"/>
    <property type="match status" value="1"/>
</dbReference>
<dbReference type="PANTHER" id="PTHR20836:SF0">
    <property type="entry name" value="4-HYDROXY-TETRAHYDRODIPICOLINATE REDUCTASE 1, CHLOROPLASTIC-RELATED"/>
    <property type="match status" value="1"/>
</dbReference>
<dbReference type="PROSITE" id="PS01298">
    <property type="entry name" value="DAPB"/>
    <property type="match status" value="1"/>
</dbReference>
<organism evidence="16 17">
    <name type="scientific">Cryobacterium gelidum</name>
    <dbReference type="NCBI Taxonomy" id="1259164"/>
    <lineage>
        <taxon>Bacteria</taxon>
        <taxon>Bacillati</taxon>
        <taxon>Actinomycetota</taxon>
        <taxon>Actinomycetes</taxon>
        <taxon>Micrococcales</taxon>
        <taxon>Microbacteriaceae</taxon>
        <taxon>Cryobacterium</taxon>
    </lineage>
</organism>
<keyword evidence="2" id="KW-0963">Cytoplasm</keyword>
<dbReference type="EMBL" id="SOHL01000003">
    <property type="protein sequence ID" value="TFD73678.1"/>
    <property type="molecule type" value="Genomic_DNA"/>
</dbReference>
<dbReference type="EC" id="1.17.1.8" evidence="10 13"/>
<dbReference type="GO" id="GO:0009089">
    <property type="term" value="P:lysine biosynthetic process via diaminopimelate"/>
    <property type="evidence" value="ECO:0007669"/>
    <property type="project" value="UniProtKB-UniRule"/>
</dbReference>
<comment type="caution">
    <text evidence="16">The sequence shown here is derived from an EMBL/GenBank/DDBJ whole genome shotgun (WGS) entry which is preliminary data.</text>
</comment>
<evidence type="ECO:0000256" key="13">
    <source>
        <dbReference type="NCBIfam" id="TIGR00036"/>
    </source>
</evidence>
<evidence type="ECO:0000256" key="2">
    <source>
        <dbReference type="ARBA" id="ARBA00022490"/>
    </source>
</evidence>
<dbReference type="GO" id="GO:0019877">
    <property type="term" value="P:diaminopimelate biosynthetic process"/>
    <property type="evidence" value="ECO:0007669"/>
    <property type="project" value="UniProtKB-KW"/>
</dbReference>
<dbReference type="InterPro" id="IPR036291">
    <property type="entry name" value="NAD(P)-bd_dom_sf"/>
</dbReference>
<dbReference type="AlphaFoldDB" id="A0A4R9B0B1"/>
<dbReference type="InterPro" id="IPR022664">
    <property type="entry name" value="DapB_N_CS"/>
</dbReference>
<dbReference type="CDD" id="cd02274">
    <property type="entry name" value="DHDPR_N"/>
    <property type="match status" value="1"/>
</dbReference>
<dbReference type="GO" id="GO:0005829">
    <property type="term" value="C:cytosol"/>
    <property type="evidence" value="ECO:0007669"/>
    <property type="project" value="TreeGrafter"/>
</dbReference>
<evidence type="ECO:0000256" key="1">
    <source>
        <dbReference type="ARBA" id="ARBA00006642"/>
    </source>
</evidence>
<dbReference type="InterPro" id="IPR022663">
    <property type="entry name" value="DapB_C"/>
</dbReference>